<dbReference type="Gene3D" id="3.30.9.10">
    <property type="entry name" value="D-Amino Acid Oxidase, subunit A, domain 2"/>
    <property type="match status" value="1"/>
</dbReference>
<keyword evidence="7" id="KW-1185">Reference proteome</keyword>
<organism evidence="6 7">
    <name type="scientific">Hymenoscyphus albidus</name>
    <dbReference type="NCBI Taxonomy" id="595503"/>
    <lineage>
        <taxon>Eukaryota</taxon>
        <taxon>Fungi</taxon>
        <taxon>Dikarya</taxon>
        <taxon>Ascomycota</taxon>
        <taxon>Pezizomycotina</taxon>
        <taxon>Leotiomycetes</taxon>
        <taxon>Helotiales</taxon>
        <taxon>Helotiaceae</taxon>
        <taxon>Hymenoscyphus</taxon>
    </lineage>
</organism>
<dbReference type="Proteomes" id="UP000701801">
    <property type="component" value="Unassembled WGS sequence"/>
</dbReference>
<dbReference type="Gene3D" id="3.50.50.60">
    <property type="entry name" value="FAD/NAD(P)-binding domain"/>
    <property type="match status" value="1"/>
</dbReference>
<dbReference type="PRINTS" id="PR00420">
    <property type="entry name" value="RNGMNOXGNASE"/>
</dbReference>
<evidence type="ECO:0000256" key="3">
    <source>
        <dbReference type="ARBA" id="ARBA00022827"/>
    </source>
</evidence>
<keyword evidence="4" id="KW-0560">Oxidoreductase</keyword>
<dbReference type="PANTHER" id="PTHR43004">
    <property type="entry name" value="TRK SYSTEM POTASSIUM UPTAKE PROTEIN"/>
    <property type="match status" value="1"/>
</dbReference>
<name>A0A9N9LYR0_9HELO</name>
<dbReference type="InterPro" id="IPR036188">
    <property type="entry name" value="FAD/NAD-bd_sf"/>
</dbReference>
<dbReference type="Gene3D" id="3.40.30.120">
    <property type="match status" value="1"/>
</dbReference>
<dbReference type="SUPFAM" id="SSF54373">
    <property type="entry name" value="FAD-linked reductases, C-terminal domain"/>
    <property type="match status" value="1"/>
</dbReference>
<gene>
    <name evidence="6" type="ORF">HYALB_00009846</name>
</gene>
<dbReference type="InterPro" id="IPR050641">
    <property type="entry name" value="RIFMO-like"/>
</dbReference>
<dbReference type="InterPro" id="IPR002938">
    <property type="entry name" value="FAD-bd"/>
</dbReference>
<dbReference type="GO" id="GO:0016709">
    <property type="term" value="F:oxidoreductase activity, acting on paired donors, with incorporation or reduction of molecular oxygen, NAD(P)H as one donor, and incorporation of one atom of oxygen"/>
    <property type="evidence" value="ECO:0007669"/>
    <property type="project" value="UniProtKB-ARBA"/>
</dbReference>
<evidence type="ECO:0000313" key="6">
    <source>
        <dbReference type="EMBL" id="CAG8983750.1"/>
    </source>
</evidence>
<keyword evidence="3" id="KW-0274">FAD</keyword>
<keyword evidence="2" id="KW-0285">Flavoprotein</keyword>
<sequence length="499" mass="54995">MSTNFDLIVVGAGPTGLFSAVLARQLGLTVCVIEKRPGPLDLGRADALNARTQQVLDVAGVLKDLRPFGLQCNTSSIFKDGEFQSRNNRWWTSLKNTAYKEFLMIGQSDVEKALVKNLDVAVLYDTEVESFSETSTGASVVTKRKTLTAKYVIGADGGQSQIRKGLNIDFVGDKPNMCWAVLDTFIKTDFPLCDEIISFEENGQSRVSWIPRERGMARFYILLDGEVTQERSEESIRSHMKPYKVEFVKTEWFSTYNVQERVAETFLSPLGRIVLAGDASHIHAVNGGQGLNTGIADAFALTWRLYFAIRTQTPTGPALPHVLTSYDAERRITAASVVNVASKLVRSTLKTAQEYVELVEASANNITGMGITYAPNAPTVIEGTVGDFVAGARSPDIDFVKAGVVKLRLYELLKYGDFVVIKSPEIKFDTYSAPSWLSGKLRVWNIEKHGDGWAVTTESGARLITDAPFAENSAVVIRPDMYTGFAGQDPTVYFQQYIV</sequence>
<dbReference type="EMBL" id="CAJVRM010000737">
    <property type="protein sequence ID" value="CAG8983750.1"/>
    <property type="molecule type" value="Genomic_DNA"/>
</dbReference>
<evidence type="ECO:0000313" key="7">
    <source>
        <dbReference type="Proteomes" id="UP000701801"/>
    </source>
</evidence>
<dbReference type="PANTHER" id="PTHR43004:SF19">
    <property type="entry name" value="BINDING MONOOXYGENASE, PUTATIVE (JCVI)-RELATED"/>
    <property type="match status" value="1"/>
</dbReference>
<evidence type="ECO:0000256" key="1">
    <source>
        <dbReference type="ARBA" id="ARBA00001974"/>
    </source>
</evidence>
<comment type="caution">
    <text evidence="6">The sequence shown here is derived from an EMBL/GenBank/DDBJ whole genome shotgun (WGS) entry which is preliminary data.</text>
</comment>
<dbReference type="AlphaFoldDB" id="A0A9N9LYR0"/>
<evidence type="ECO:0000256" key="2">
    <source>
        <dbReference type="ARBA" id="ARBA00022630"/>
    </source>
</evidence>
<comment type="cofactor">
    <cofactor evidence="1">
        <name>FAD</name>
        <dbReference type="ChEBI" id="CHEBI:57692"/>
    </cofactor>
</comment>
<accession>A0A9N9LYR0</accession>
<feature type="domain" description="FAD-binding" evidence="5">
    <location>
        <begin position="6"/>
        <end position="339"/>
    </location>
</feature>
<dbReference type="GO" id="GO:0071949">
    <property type="term" value="F:FAD binding"/>
    <property type="evidence" value="ECO:0007669"/>
    <property type="project" value="InterPro"/>
</dbReference>
<evidence type="ECO:0000256" key="4">
    <source>
        <dbReference type="ARBA" id="ARBA00023002"/>
    </source>
</evidence>
<proteinExistence type="predicted"/>
<dbReference type="Pfam" id="PF01494">
    <property type="entry name" value="FAD_binding_3"/>
    <property type="match status" value="1"/>
</dbReference>
<evidence type="ECO:0000259" key="5">
    <source>
        <dbReference type="Pfam" id="PF01494"/>
    </source>
</evidence>
<protein>
    <recommendedName>
        <fullName evidence="5">FAD-binding domain-containing protein</fullName>
    </recommendedName>
</protein>
<dbReference type="OrthoDB" id="2096480at2759"/>
<reference evidence="6" key="1">
    <citation type="submission" date="2021-07" db="EMBL/GenBank/DDBJ databases">
        <authorList>
            <person name="Durling M."/>
        </authorList>
    </citation>
    <scope>NUCLEOTIDE SEQUENCE</scope>
</reference>
<dbReference type="SUPFAM" id="SSF51905">
    <property type="entry name" value="FAD/NAD(P)-binding domain"/>
    <property type="match status" value="1"/>
</dbReference>